<comment type="caution">
    <text evidence="3">The sequence shown here is derived from an EMBL/GenBank/DDBJ whole genome shotgun (WGS) entry which is preliminary data.</text>
</comment>
<organism evidence="3 4">
    <name type="scientific">Streptomyces boluensis</name>
    <dbReference type="NCBI Taxonomy" id="1775135"/>
    <lineage>
        <taxon>Bacteria</taxon>
        <taxon>Bacillati</taxon>
        <taxon>Actinomycetota</taxon>
        <taxon>Actinomycetes</taxon>
        <taxon>Kitasatosporales</taxon>
        <taxon>Streptomycetaceae</taxon>
        <taxon>Streptomyces</taxon>
    </lineage>
</organism>
<evidence type="ECO:0000313" key="3">
    <source>
        <dbReference type="EMBL" id="NBE57121.1"/>
    </source>
</evidence>
<evidence type="ECO:0000313" key="4">
    <source>
        <dbReference type="Proteomes" id="UP000598297"/>
    </source>
</evidence>
<dbReference type="Proteomes" id="UP000598297">
    <property type="component" value="Unassembled WGS sequence"/>
</dbReference>
<feature type="non-terminal residue" evidence="3">
    <location>
        <position position="1"/>
    </location>
</feature>
<feature type="domain" description="EfeO-type cupredoxin-like" evidence="2">
    <location>
        <begin position="31"/>
        <end position="103"/>
    </location>
</feature>
<protein>
    <recommendedName>
        <fullName evidence="2">EfeO-type cupredoxin-like domain-containing protein</fullName>
    </recommendedName>
</protein>
<dbReference type="AlphaFoldDB" id="A0A964UYW0"/>
<proteinExistence type="predicted"/>
<dbReference type="EMBL" id="JAAAHS010000784">
    <property type="protein sequence ID" value="NBE57121.1"/>
    <property type="molecule type" value="Genomic_DNA"/>
</dbReference>
<dbReference type="SUPFAM" id="SSF49503">
    <property type="entry name" value="Cupredoxins"/>
    <property type="match status" value="1"/>
</dbReference>
<keyword evidence="4" id="KW-1185">Reference proteome</keyword>
<name>A0A964UYW0_9ACTN</name>
<feature type="region of interest" description="Disordered" evidence="1">
    <location>
        <begin position="1"/>
        <end position="30"/>
    </location>
</feature>
<dbReference type="InterPro" id="IPR028096">
    <property type="entry name" value="EfeO_Cupredoxin"/>
</dbReference>
<dbReference type="InterPro" id="IPR008972">
    <property type="entry name" value="Cupredoxin"/>
</dbReference>
<dbReference type="Pfam" id="PF13473">
    <property type="entry name" value="Cupredoxin_1"/>
    <property type="match status" value="1"/>
</dbReference>
<evidence type="ECO:0000259" key="2">
    <source>
        <dbReference type="Pfam" id="PF13473"/>
    </source>
</evidence>
<dbReference type="Gene3D" id="2.60.40.420">
    <property type="entry name" value="Cupredoxins - blue copper proteins"/>
    <property type="match status" value="1"/>
</dbReference>
<sequence length="119" mass="12419">PIEATIRLTAASGGSGHEHAAGAGDGAPDTDARARTVAIAVTDGKVEPPPGRVELKRGERVRLRVTSDQADTLHVHGYDKEAELPAGKTATLTFTADRTGLFEVETHGSGLVLTQLVVR</sequence>
<evidence type="ECO:0000256" key="1">
    <source>
        <dbReference type="SAM" id="MobiDB-lite"/>
    </source>
</evidence>
<gene>
    <name evidence="3" type="ORF">GUY60_38080</name>
</gene>
<dbReference type="RefSeq" id="WP_187370247.1">
    <property type="nucleotide sequence ID" value="NZ_JAAAHS010000784.1"/>
</dbReference>
<reference evidence="3" key="1">
    <citation type="submission" date="2020-01" db="EMBL/GenBank/DDBJ databases">
        <title>Whole-genome analyses of novel actinobacteria.</title>
        <authorList>
            <person name="Sahin N."/>
        </authorList>
    </citation>
    <scope>NUCLEOTIDE SEQUENCE</scope>
    <source>
        <strain evidence="3">YC537</strain>
    </source>
</reference>
<accession>A0A964UYW0</accession>